<comment type="caution">
    <text evidence="4">The sequence shown here is derived from an EMBL/GenBank/DDBJ whole genome shotgun (WGS) entry which is preliminary data.</text>
</comment>
<name>A0A9N9FZA8_9GLOM</name>
<feature type="domain" description="V-SNARE coiled-coil homology" evidence="3">
    <location>
        <begin position="251"/>
        <end position="315"/>
    </location>
</feature>
<feature type="region of interest" description="Disordered" evidence="2">
    <location>
        <begin position="170"/>
        <end position="202"/>
    </location>
</feature>
<feature type="compositionally biased region" description="Polar residues" evidence="2">
    <location>
        <begin position="11"/>
        <end position="30"/>
    </location>
</feature>
<dbReference type="CDD" id="cd15873">
    <property type="entry name" value="R-SNARE_STXBP5_6"/>
    <property type="match status" value="1"/>
</dbReference>
<dbReference type="Gene3D" id="1.20.5.110">
    <property type="match status" value="1"/>
</dbReference>
<protein>
    <submittedName>
        <fullName evidence="4">8379_t:CDS:1</fullName>
    </submittedName>
</protein>
<accession>A0A9N9FZA8</accession>
<dbReference type="EMBL" id="CAJVPK010001100">
    <property type="protein sequence ID" value="CAG8570769.1"/>
    <property type="molecule type" value="Genomic_DNA"/>
</dbReference>
<feature type="compositionally biased region" description="Basic and acidic residues" evidence="2">
    <location>
        <begin position="31"/>
        <end position="46"/>
    </location>
</feature>
<proteinExistence type="predicted"/>
<feature type="compositionally biased region" description="Low complexity" evidence="2">
    <location>
        <begin position="100"/>
        <end position="118"/>
    </location>
</feature>
<gene>
    <name evidence="4" type="ORF">DEBURN_LOCUS8069</name>
</gene>
<organism evidence="4 5">
    <name type="scientific">Diversispora eburnea</name>
    <dbReference type="NCBI Taxonomy" id="1213867"/>
    <lineage>
        <taxon>Eukaryota</taxon>
        <taxon>Fungi</taxon>
        <taxon>Fungi incertae sedis</taxon>
        <taxon>Mucoromycota</taxon>
        <taxon>Glomeromycotina</taxon>
        <taxon>Glomeromycetes</taxon>
        <taxon>Diversisporales</taxon>
        <taxon>Diversisporaceae</taxon>
        <taxon>Diversispora</taxon>
    </lineage>
</organism>
<feature type="region of interest" description="Disordered" evidence="2">
    <location>
        <begin position="1"/>
        <end position="121"/>
    </location>
</feature>
<keyword evidence="5" id="KW-1185">Reference proteome</keyword>
<evidence type="ECO:0000256" key="1">
    <source>
        <dbReference type="PROSITE-ProRule" id="PRU00290"/>
    </source>
</evidence>
<dbReference type="SUPFAM" id="SSF58038">
    <property type="entry name" value="SNARE fusion complex"/>
    <property type="match status" value="1"/>
</dbReference>
<feature type="compositionally biased region" description="Basic and acidic residues" evidence="2">
    <location>
        <begin position="178"/>
        <end position="202"/>
    </location>
</feature>
<dbReference type="Proteomes" id="UP000789706">
    <property type="component" value="Unassembled WGS sequence"/>
</dbReference>
<evidence type="ECO:0000313" key="5">
    <source>
        <dbReference type="Proteomes" id="UP000789706"/>
    </source>
</evidence>
<reference evidence="4" key="1">
    <citation type="submission" date="2021-06" db="EMBL/GenBank/DDBJ databases">
        <authorList>
            <person name="Kallberg Y."/>
            <person name="Tangrot J."/>
            <person name="Rosling A."/>
        </authorList>
    </citation>
    <scope>NUCLEOTIDE SEQUENCE</scope>
    <source>
        <strain evidence="4">AZ414A</strain>
    </source>
</reference>
<evidence type="ECO:0000313" key="4">
    <source>
        <dbReference type="EMBL" id="CAG8570769.1"/>
    </source>
</evidence>
<dbReference type="PROSITE" id="PS50892">
    <property type="entry name" value="V_SNARE"/>
    <property type="match status" value="1"/>
</dbReference>
<keyword evidence="1" id="KW-0175">Coiled coil</keyword>
<dbReference type="AlphaFoldDB" id="A0A9N9FZA8"/>
<feature type="compositionally biased region" description="Basic and acidic residues" evidence="2">
    <location>
        <begin position="1"/>
        <end position="10"/>
    </location>
</feature>
<dbReference type="InterPro" id="IPR042855">
    <property type="entry name" value="V_SNARE_CC"/>
</dbReference>
<evidence type="ECO:0000259" key="3">
    <source>
        <dbReference type="PROSITE" id="PS50892"/>
    </source>
</evidence>
<sequence>MAETSSKENNQDNTVNENTKNDGTVTNEIKSQNEIRDVISKEENTKVAENQYTLASPARSSSLNPSARNASSSSPQPPETSTHAISIPPEPAVADNKNNSTSTSPISTTSQPASPSTSKKFFKKVGNKIDKIIKIKTSDSILQSQSEPEIGSSLEAITVTDSPVVQTKSIFSNTESSVHNEEAKDDTNDSKDVKEISVEENEAEPKRNKFGIRFRNVSQFIVRSSSVVLEKLKEEFDELDRQLLGKSEDTPPTNDRAVNGGTKNAFSEIGDALNERGEKLNELNNKVNDLSTSSETFAALAKKIAEKEANRKWYQW</sequence>
<evidence type="ECO:0000256" key="2">
    <source>
        <dbReference type="SAM" id="MobiDB-lite"/>
    </source>
</evidence>
<feature type="compositionally biased region" description="Low complexity" evidence="2">
    <location>
        <begin position="54"/>
        <end position="74"/>
    </location>
</feature>
<dbReference type="OrthoDB" id="19944at2759"/>
<feature type="region of interest" description="Disordered" evidence="2">
    <location>
        <begin position="245"/>
        <end position="264"/>
    </location>
</feature>